<reference evidence="1" key="1">
    <citation type="submission" date="2023-06" db="EMBL/GenBank/DDBJ databases">
        <authorList>
            <person name="Jiang Y."/>
            <person name="Liu Q."/>
        </authorList>
    </citation>
    <scope>NUCLEOTIDE SEQUENCE</scope>
    <source>
        <strain evidence="1">CGMCC 1.12090</strain>
    </source>
</reference>
<dbReference type="RefSeq" id="WP_301812430.1">
    <property type="nucleotide sequence ID" value="NZ_JAUJZH010000015.1"/>
</dbReference>
<sequence length="70" mass="7883">MAQQAELPQILNPEQRLKLAQVSILTGKGRTAIYADMKAGRFPQPERDGPRCSRWRAGDVLDHLNRKRGA</sequence>
<name>A0ABT8S771_9BURK</name>
<dbReference type="EMBL" id="JAUKVY010000015">
    <property type="protein sequence ID" value="MDO1534653.1"/>
    <property type="molecule type" value="Genomic_DNA"/>
</dbReference>
<dbReference type="Gene3D" id="1.10.238.160">
    <property type="match status" value="1"/>
</dbReference>
<dbReference type="Proteomes" id="UP001169027">
    <property type="component" value="Unassembled WGS sequence"/>
</dbReference>
<accession>A0ABT8S771</accession>
<comment type="caution">
    <text evidence="1">The sequence shown here is derived from an EMBL/GenBank/DDBJ whole genome shotgun (WGS) entry which is preliminary data.</text>
</comment>
<evidence type="ECO:0000313" key="2">
    <source>
        <dbReference type="Proteomes" id="UP001169027"/>
    </source>
</evidence>
<keyword evidence="2" id="KW-1185">Reference proteome</keyword>
<dbReference type="Pfam" id="PF05930">
    <property type="entry name" value="Phage_AlpA"/>
    <property type="match status" value="1"/>
</dbReference>
<organism evidence="1 2">
    <name type="scientific">Variovorax ginsengisoli</name>
    <dbReference type="NCBI Taxonomy" id="363844"/>
    <lineage>
        <taxon>Bacteria</taxon>
        <taxon>Pseudomonadati</taxon>
        <taxon>Pseudomonadota</taxon>
        <taxon>Betaproteobacteria</taxon>
        <taxon>Burkholderiales</taxon>
        <taxon>Comamonadaceae</taxon>
        <taxon>Variovorax</taxon>
    </lineage>
</organism>
<gene>
    <name evidence="1" type="ORF">Q2T77_20385</name>
</gene>
<protein>
    <submittedName>
        <fullName evidence="1">AlpA family phage regulatory protein</fullName>
    </submittedName>
</protein>
<proteinExistence type="predicted"/>
<dbReference type="InterPro" id="IPR010260">
    <property type="entry name" value="AlpA"/>
</dbReference>
<evidence type="ECO:0000313" key="1">
    <source>
        <dbReference type="EMBL" id="MDO1534653.1"/>
    </source>
</evidence>